<comment type="caution">
    <text evidence="1">The sequence shown here is derived from an EMBL/GenBank/DDBJ whole genome shotgun (WGS) entry which is preliminary data.</text>
</comment>
<sequence>MLDWCGFDVGKEAYDSYRSLRWKLLSRSSQTVVCSRYAI</sequence>
<proteinExistence type="predicted"/>
<organism evidence="1 2">
    <name type="scientific">Glarea lozoyensis (strain ATCC 74030 / MF5533)</name>
    <dbReference type="NCBI Taxonomy" id="1104152"/>
    <lineage>
        <taxon>Eukaryota</taxon>
        <taxon>Fungi</taxon>
        <taxon>Dikarya</taxon>
        <taxon>Ascomycota</taxon>
        <taxon>Pezizomycotina</taxon>
        <taxon>Leotiomycetes</taxon>
        <taxon>Helotiales</taxon>
        <taxon>Helotiaceae</taxon>
        <taxon>Glarea</taxon>
    </lineage>
</organism>
<evidence type="ECO:0000313" key="1">
    <source>
        <dbReference type="EMBL" id="EHK98871.1"/>
    </source>
</evidence>
<accession>H0ERR0</accession>
<dbReference type="HOGENOM" id="CLU_3320145_0_0_1"/>
<dbReference type="AlphaFoldDB" id="H0ERR0"/>
<dbReference type="Proteomes" id="UP000005446">
    <property type="component" value="Unassembled WGS sequence"/>
</dbReference>
<gene>
    <name evidence="1" type="ORF">M7I_5381</name>
</gene>
<dbReference type="InParanoid" id="H0ERR0"/>
<reference evidence="1 2" key="1">
    <citation type="journal article" date="2012" name="Eukaryot. Cell">
        <title>Genome sequence of the fungus Glarea lozoyensis: the first genome sequence of a species from the Helotiaceae family.</title>
        <authorList>
            <person name="Youssar L."/>
            <person name="Gruening B.A."/>
            <person name="Erxleben A."/>
            <person name="Guenther S."/>
            <person name="Huettel W."/>
        </authorList>
    </citation>
    <scope>NUCLEOTIDE SEQUENCE [LARGE SCALE GENOMIC DNA]</scope>
    <source>
        <strain evidence="2">ATCC 74030 / MF5533</strain>
    </source>
</reference>
<evidence type="ECO:0000313" key="2">
    <source>
        <dbReference type="Proteomes" id="UP000005446"/>
    </source>
</evidence>
<keyword evidence="2" id="KW-1185">Reference proteome</keyword>
<protein>
    <submittedName>
        <fullName evidence="1">Uncharacterized protein</fullName>
    </submittedName>
</protein>
<dbReference type="EMBL" id="AGUE01000135">
    <property type="protein sequence ID" value="EHK98871.1"/>
    <property type="molecule type" value="Genomic_DNA"/>
</dbReference>
<name>H0ERR0_GLAL7</name>